<dbReference type="HOGENOM" id="CLU_2654584_0_0_1"/>
<feature type="region of interest" description="Disordered" evidence="1">
    <location>
        <begin position="42"/>
        <end position="76"/>
    </location>
</feature>
<gene>
    <name evidence="2" type="ORF">FOPG_20010</name>
</gene>
<evidence type="ECO:0000256" key="1">
    <source>
        <dbReference type="SAM" id="MobiDB-lite"/>
    </source>
</evidence>
<dbReference type="AlphaFoldDB" id="X0GJ83"/>
<name>X0GJ83_FUSOX</name>
<reference evidence="2" key="2">
    <citation type="submission" date="2014-03" db="EMBL/GenBank/DDBJ databases">
        <title>The Genome Annotation of Fusarium oxysporum PHW808.</title>
        <authorList>
            <consortium name="The Broad Institute Genomics Platform"/>
            <person name="Ma L.-J."/>
            <person name="Corby-Kistler H."/>
            <person name="Broz K."/>
            <person name="Gale L.R."/>
            <person name="Jonkers W."/>
            <person name="O'Donnell K."/>
            <person name="Ploetz R."/>
            <person name="Steinberg C."/>
            <person name="Schwartz D.C."/>
            <person name="VanEtten H."/>
            <person name="Zhou S."/>
            <person name="Young S.K."/>
            <person name="Zeng Q."/>
            <person name="Gargeya S."/>
            <person name="Fitzgerald M."/>
            <person name="Abouelleil A."/>
            <person name="Alvarado L."/>
            <person name="Chapman S.B."/>
            <person name="Gainer-Dewar J."/>
            <person name="Goldberg J."/>
            <person name="Griggs A."/>
            <person name="Gujja S."/>
            <person name="Hansen M."/>
            <person name="Howarth C."/>
            <person name="Imamovic A."/>
            <person name="Ireland A."/>
            <person name="Larimer J."/>
            <person name="McCowan C."/>
            <person name="Murphy C."/>
            <person name="Pearson M."/>
            <person name="Poon T.W."/>
            <person name="Priest M."/>
            <person name="Roberts A."/>
            <person name="Saif S."/>
            <person name="Shea T."/>
            <person name="Sykes S."/>
            <person name="Wortman J."/>
            <person name="Nusbaum C."/>
            <person name="Birren B."/>
        </authorList>
    </citation>
    <scope>NUCLEOTIDE SEQUENCE</scope>
    <source>
        <strain evidence="2">54008</strain>
    </source>
</reference>
<sequence length="76" mass="8344">MDRQPALQATDGASPMLDKVDATDLSHVTVAVTVTAEWLAEMEGGSGDGFQRRSGRSRDSRYHDSNASSRRHRVKN</sequence>
<accession>X0GJ83</accession>
<dbReference type="EMBL" id="KK034843">
    <property type="protein sequence ID" value="EXL63717.1"/>
    <property type="molecule type" value="Genomic_DNA"/>
</dbReference>
<protein>
    <submittedName>
        <fullName evidence="2">Uncharacterized protein</fullName>
    </submittedName>
</protein>
<organism evidence="2">
    <name type="scientific">Fusarium oxysporum f. sp. conglutinans race 2 54008</name>
    <dbReference type="NCBI Taxonomy" id="1089457"/>
    <lineage>
        <taxon>Eukaryota</taxon>
        <taxon>Fungi</taxon>
        <taxon>Dikarya</taxon>
        <taxon>Ascomycota</taxon>
        <taxon>Pezizomycotina</taxon>
        <taxon>Sordariomycetes</taxon>
        <taxon>Hypocreomycetidae</taxon>
        <taxon>Hypocreales</taxon>
        <taxon>Nectriaceae</taxon>
        <taxon>Fusarium</taxon>
        <taxon>Fusarium oxysporum species complex</taxon>
    </lineage>
</organism>
<proteinExistence type="predicted"/>
<dbReference type="Proteomes" id="UP000030676">
    <property type="component" value="Unassembled WGS sequence"/>
</dbReference>
<evidence type="ECO:0000313" key="2">
    <source>
        <dbReference type="EMBL" id="EXL63717.1"/>
    </source>
</evidence>
<reference evidence="2" key="1">
    <citation type="submission" date="2011-11" db="EMBL/GenBank/DDBJ databases">
        <title>The Genome Sequence of Fusarium oxysporum PHW808.</title>
        <authorList>
            <consortium name="The Broad Institute Genome Sequencing Platform"/>
            <person name="Ma L.-J."/>
            <person name="Gale L.R."/>
            <person name="Schwartz D.C."/>
            <person name="Zhou S."/>
            <person name="Corby-Kistler H."/>
            <person name="Young S.K."/>
            <person name="Zeng Q."/>
            <person name="Gargeya S."/>
            <person name="Fitzgerald M."/>
            <person name="Haas B."/>
            <person name="Abouelleil A."/>
            <person name="Alvarado L."/>
            <person name="Arachchi H.M."/>
            <person name="Berlin A."/>
            <person name="Brown A."/>
            <person name="Chapman S.B."/>
            <person name="Chen Z."/>
            <person name="Dunbar C."/>
            <person name="Freedman E."/>
            <person name="Gearin G."/>
            <person name="Goldberg J."/>
            <person name="Griggs A."/>
            <person name="Gujja S."/>
            <person name="Heiman D."/>
            <person name="Howarth C."/>
            <person name="Larson L."/>
            <person name="Lui A."/>
            <person name="MacDonald P.J.P."/>
            <person name="Montmayeur A."/>
            <person name="Murphy C."/>
            <person name="Neiman D."/>
            <person name="Pearson M."/>
            <person name="Priest M."/>
            <person name="Roberts A."/>
            <person name="Saif S."/>
            <person name="Shea T."/>
            <person name="Shenoy N."/>
            <person name="Sisk P."/>
            <person name="Stolte C."/>
            <person name="Sykes S."/>
            <person name="Wortman J."/>
            <person name="Nusbaum C."/>
            <person name="Birren B."/>
        </authorList>
    </citation>
    <scope>NUCLEOTIDE SEQUENCE [LARGE SCALE GENOMIC DNA]</scope>
    <source>
        <strain evidence="2">54008</strain>
    </source>
</reference>